<sequence>DRDGTLNPDPGYISSLNDFSFYDFTIPALKEMSKAGNRFCIVTNQSGVTRGLIENKALDEIHGFIKSEFEKHGIPLLGIYVCIDHPEEPTERRKPGPGMFLEAEADHNLHLLDCLMIGDSLADIEAGEMLGMDTMLVLTGRGQETADLIPEYEMPAYIVQNLAEGVKKLCL</sequence>
<accession>A0A381X4V1</accession>
<feature type="non-terminal residue" evidence="8">
    <location>
        <position position="1"/>
    </location>
</feature>
<dbReference type="SUPFAM" id="SSF56784">
    <property type="entry name" value="HAD-like"/>
    <property type="match status" value="1"/>
</dbReference>
<dbReference type="GO" id="GO:0016791">
    <property type="term" value="F:phosphatase activity"/>
    <property type="evidence" value="ECO:0007669"/>
    <property type="project" value="InterPro"/>
</dbReference>
<dbReference type="PANTHER" id="PTHR42891">
    <property type="entry name" value="D-GLYCERO-BETA-D-MANNO-HEPTOSE-1,7-BISPHOSPHATE 7-PHOSPHATASE"/>
    <property type="match status" value="1"/>
</dbReference>
<evidence type="ECO:0000256" key="7">
    <source>
        <dbReference type="ARBA" id="ARBA00031828"/>
    </source>
</evidence>
<dbReference type="PIRSF" id="PIRSF004682">
    <property type="entry name" value="GmhB"/>
    <property type="match status" value="1"/>
</dbReference>
<dbReference type="InterPro" id="IPR006543">
    <property type="entry name" value="Histidinol-phos"/>
</dbReference>
<dbReference type="AlphaFoldDB" id="A0A381X4V1"/>
<organism evidence="8">
    <name type="scientific">marine metagenome</name>
    <dbReference type="NCBI Taxonomy" id="408172"/>
    <lineage>
        <taxon>unclassified sequences</taxon>
        <taxon>metagenomes</taxon>
        <taxon>ecological metagenomes</taxon>
    </lineage>
</organism>
<comment type="subcellular location">
    <subcellularLocation>
        <location evidence="1">Cytoplasm</location>
    </subcellularLocation>
</comment>
<dbReference type="Gene3D" id="3.40.50.1000">
    <property type="entry name" value="HAD superfamily/HAD-like"/>
    <property type="match status" value="1"/>
</dbReference>
<dbReference type="InterPro" id="IPR036412">
    <property type="entry name" value="HAD-like_sf"/>
</dbReference>
<evidence type="ECO:0000256" key="4">
    <source>
        <dbReference type="ARBA" id="ARBA00022723"/>
    </source>
</evidence>
<dbReference type="PANTHER" id="PTHR42891:SF1">
    <property type="entry name" value="D-GLYCERO-BETA-D-MANNO-HEPTOSE-1,7-BISPHOSPHATE 7-PHOSPHATASE"/>
    <property type="match status" value="1"/>
</dbReference>
<dbReference type="NCBIfam" id="TIGR01662">
    <property type="entry name" value="HAD-SF-IIIA"/>
    <property type="match status" value="1"/>
</dbReference>
<dbReference type="GO" id="GO:0005975">
    <property type="term" value="P:carbohydrate metabolic process"/>
    <property type="evidence" value="ECO:0007669"/>
    <property type="project" value="InterPro"/>
</dbReference>
<protein>
    <recommendedName>
        <fullName evidence="7">D,D-heptose 1,7-bisphosphate phosphatase</fullName>
    </recommendedName>
</protein>
<dbReference type="EMBL" id="UINC01013887">
    <property type="protein sequence ID" value="SVA59660.1"/>
    <property type="molecule type" value="Genomic_DNA"/>
</dbReference>
<dbReference type="GO" id="GO:0046872">
    <property type="term" value="F:metal ion binding"/>
    <property type="evidence" value="ECO:0007669"/>
    <property type="project" value="UniProtKB-KW"/>
</dbReference>
<dbReference type="GO" id="GO:0005737">
    <property type="term" value="C:cytoplasm"/>
    <property type="evidence" value="ECO:0007669"/>
    <property type="project" value="UniProtKB-SubCell"/>
</dbReference>
<dbReference type="InterPro" id="IPR004446">
    <property type="entry name" value="Heptose_bisP_phosphatase"/>
</dbReference>
<keyword evidence="6" id="KW-0119">Carbohydrate metabolism</keyword>
<evidence type="ECO:0000256" key="3">
    <source>
        <dbReference type="ARBA" id="ARBA00022490"/>
    </source>
</evidence>
<dbReference type="Pfam" id="PF13242">
    <property type="entry name" value="Hydrolase_like"/>
    <property type="match status" value="1"/>
</dbReference>
<dbReference type="InterPro" id="IPR023214">
    <property type="entry name" value="HAD_sf"/>
</dbReference>
<reference evidence="8" key="1">
    <citation type="submission" date="2018-05" db="EMBL/GenBank/DDBJ databases">
        <authorList>
            <person name="Lanie J.A."/>
            <person name="Ng W.-L."/>
            <person name="Kazmierczak K.M."/>
            <person name="Andrzejewski T.M."/>
            <person name="Davidsen T.M."/>
            <person name="Wayne K.J."/>
            <person name="Tettelin H."/>
            <person name="Glass J.I."/>
            <person name="Rusch D."/>
            <person name="Podicherti R."/>
            <person name="Tsui H.-C.T."/>
            <person name="Winkler M.E."/>
        </authorList>
    </citation>
    <scope>NUCLEOTIDE SEQUENCE</scope>
</reference>
<evidence type="ECO:0000313" key="8">
    <source>
        <dbReference type="EMBL" id="SVA59660.1"/>
    </source>
</evidence>
<keyword evidence="5" id="KW-0378">Hydrolase</keyword>
<name>A0A381X4V1_9ZZZZ</name>
<keyword evidence="4" id="KW-0479">Metal-binding</keyword>
<evidence type="ECO:0000256" key="6">
    <source>
        <dbReference type="ARBA" id="ARBA00023277"/>
    </source>
</evidence>
<comment type="similarity">
    <text evidence="2">Belongs to the GmhB family.</text>
</comment>
<keyword evidence="3" id="KW-0963">Cytoplasm</keyword>
<evidence type="ECO:0000256" key="2">
    <source>
        <dbReference type="ARBA" id="ARBA00005628"/>
    </source>
</evidence>
<evidence type="ECO:0000256" key="1">
    <source>
        <dbReference type="ARBA" id="ARBA00004496"/>
    </source>
</evidence>
<dbReference type="InterPro" id="IPR006549">
    <property type="entry name" value="HAD-SF_hydro_IIIA"/>
</dbReference>
<proteinExistence type="inferred from homology"/>
<evidence type="ECO:0000256" key="5">
    <source>
        <dbReference type="ARBA" id="ARBA00022801"/>
    </source>
</evidence>
<gene>
    <name evidence="8" type="ORF">METZ01_LOCUS112514</name>
</gene>
<dbReference type="NCBIfam" id="TIGR01656">
    <property type="entry name" value="Histidinol-ppas"/>
    <property type="match status" value="1"/>
</dbReference>